<evidence type="ECO:0000256" key="1">
    <source>
        <dbReference type="ARBA" id="ARBA00007945"/>
    </source>
</evidence>
<evidence type="ECO:0000259" key="2">
    <source>
        <dbReference type="Pfam" id="PF05030"/>
    </source>
</evidence>
<dbReference type="InterPro" id="IPR007726">
    <property type="entry name" value="SS18_N"/>
</dbReference>
<keyword evidence="5" id="KW-1185">Reference proteome</keyword>
<sequence length="93" mass="10288">MSRIFFPNPLSGEKCNGDENTVSDMLRENAALIHAIKDAQNDGCADKMLDYMKLLHRNLLWLSLLADSTKNSNSSGETDTISILSVNVKFGKL</sequence>
<dbReference type="EMBL" id="CAJOBC010086685">
    <property type="protein sequence ID" value="CAF4347110.1"/>
    <property type="molecule type" value="Genomic_DNA"/>
</dbReference>
<dbReference type="AlphaFoldDB" id="A0A815RTV8"/>
<dbReference type="Proteomes" id="UP000663829">
    <property type="component" value="Unassembled WGS sequence"/>
</dbReference>
<feature type="domain" description="SS18 N-terminal" evidence="2">
    <location>
        <begin position="19"/>
        <end position="74"/>
    </location>
</feature>
<dbReference type="Pfam" id="PF05030">
    <property type="entry name" value="SSXT"/>
    <property type="match status" value="1"/>
</dbReference>
<evidence type="ECO:0000313" key="4">
    <source>
        <dbReference type="EMBL" id="CAF4347110.1"/>
    </source>
</evidence>
<gene>
    <name evidence="3" type="ORF">GPM918_LOCUS35897</name>
    <name evidence="4" type="ORF">SRO942_LOCUS36620</name>
</gene>
<evidence type="ECO:0000313" key="5">
    <source>
        <dbReference type="Proteomes" id="UP000663829"/>
    </source>
</evidence>
<name>A0A815RTV8_9BILA</name>
<comment type="similarity">
    <text evidence="1">Belongs to the SS18 family.</text>
</comment>
<dbReference type="Proteomes" id="UP000681722">
    <property type="component" value="Unassembled WGS sequence"/>
</dbReference>
<proteinExistence type="inferred from homology"/>
<comment type="caution">
    <text evidence="3">The sequence shown here is derived from an EMBL/GenBank/DDBJ whole genome shotgun (WGS) entry which is preliminary data.</text>
</comment>
<evidence type="ECO:0000313" key="3">
    <source>
        <dbReference type="EMBL" id="CAF1482404.1"/>
    </source>
</evidence>
<dbReference type="OrthoDB" id="10265171at2759"/>
<reference evidence="3" key="1">
    <citation type="submission" date="2021-02" db="EMBL/GenBank/DDBJ databases">
        <authorList>
            <person name="Nowell W R."/>
        </authorList>
    </citation>
    <scope>NUCLEOTIDE SEQUENCE</scope>
</reference>
<dbReference type="EMBL" id="CAJNOQ010021203">
    <property type="protein sequence ID" value="CAF1482404.1"/>
    <property type="molecule type" value="Genomic_DNA"/>
</dbReference>
<organism evidence="3 5">
    <name type="scientific">Didymodactylos carnosus</name>
    <dbReference type="NCBI Taxonomy" id="1234261"/>
    <lineage>
        <taxon>Eukaryota</taxon>
        <taxon>Metazoa</taxon>
        <taxon>Spiralia</taxon>
        <taxon>Gnathifera</taxon>
        <taxon>Rotifera</taxon>
        <taxon>Eurotatoria</taxon>
        <taxon>Bdelloidea</taxon>
        <taxon>Philodinida</taxon>
        <taxon>Philodinidae</taxon>
        <taxon>Didymodactylos</taxon>
    </lineage>
</organism>
<protein>
    <recommendedName>
        <fullName evidence="2">SS18 N-terminal domain-containing protein</fullName>
    </recommendedName>
</protein>
<accession>A0A815RTV8</accession>